<name>A0A7W7QT13_9ACTN</name>
<evidence type="ECO:0000256" key="2">
    <source>
        <dbReference type="ARBA" id="ARBA00022475"/>
    </source>
</evidence>
<dbReference type="Pfam" id="PF02687">
    <property type="entry name" value="FtsX"/>
    <property type="match status" value="2"/>
</dbReference>
<feature type="transmembrane region" description="Helical" evidence="7">
    <location>
        <begin position="417"/>
        <end position="437"/>
    </location>
</feature>
<evidence type="ECO:0000256" key="4">
    <source>
        <dbReference type="ARBA" id="ARBA00022989"/>
    </source>
</evidence>
<feature type="domain" description="ABC3 transporter permease C-terminal" evidence="8">
    <location>
        <begin position="736"/>
        <end position="863"/>
    </location>
</feature>
<dbReference type="GO" id="GO:0022857">
    <property type="term" value="F:transmembrane transporter activity"/>
    <property type="evidence" value="ECO:0007669"/>
    <property type="project" value="TreeGrafter"/>
</dbReference>
<dbReference type="InterPro" id="IPR003838">
    <property type="entry name" value="ABC3_permease_C"/>
</dbReference>
<feature type="transmembrane region" description="Helical" evidence="7">
    <location>
        <begin position="839"/>
        <end position="861"/>
    </location>
</feature>
<accession>A0A7W7QT13</accession>
<comment type="similarity">
    <text evidence="6">Belongs to the ABC-4 integral membrane protein family.</text>
</comment>
<dbReference type="PANTHER" id="PTHR30572:SF4">
    <property type="entry name" value="ABC TRANSPORTER PERMEASE YTRF"/>
    <property type="match status" value="1"/>
</dbReference>
<dbReference type="Proteomes" id="UP000552644">
    <property type="component" value="Unassembled WGS sequence"/>
</dbReference>
<evidence type="ECO:0000256" key="5">
    <source>
        <dbReference type="ARBA" id="ARBA00023136"/>
    </source>
</evidence>
<keyword evidence="5 7" id="KW-0472">Membrane</keyword>
<evidence type="ECO:0000256" key="6">
    <source>
        <dbReference type="ARBA" id="ARBA00038076"/>
    </source>
</evidence>
<evidence type="ECO:0000256" key="7">
    <source>
        <dbReference type="SAM" id="Phobius"/>
    </source>
</evidence>
<dbReference type="RefSeq" id="WP_184720097.1">
    <property type="nucleotide sequence ID" value="NZ_JACHJP010000007.1"/>
</dbReference>
<evidence type="ECO:0000256" key="3">
    <source>
        <dbReference type="ARBA" id="ARBA00022692"/>
    </source>
</evidence>
<evidence type="ECO:0000259" key="8">
    <source>
        <dbReference type="Pfam" id="PF02687"/>
    </source>
</evidence>
<proteinExistence type="inferred from homology"/>
<gene>
    <name evidence="9" type="ORF">FHS44_005771</name>
</gene>
<feature type="transmembrane region" description="Helical" evidence="7">
    <location>
        <begin position="329"/>
        <end position="358"/>
    </location>
</feature>
<comment type="subcellular location">
    <subcellularLocation>
        <location evidence="1">Cell membrane</location>
        <topology evidence="1">Multi-pass membrane protein</topology>
    </subcellularLocation>
</comment>
<feature type="transmembrane region" description="Helical" evidence="7">
    <location>
        <begin position="732"/>
        <end position="758"/>
    </location>
</feature>
<feature type="transmembrane region" description="Helical" evidence="7">
    <location>
        <begin position="443"/>
        <end position="462"/>
    </location>
</feature>
<dbReference type="AlphaFoldDB" id="A0A7W7QT13"/>
<reference evidence="9 10" key="1">
    <citation type="submission" date="2020-08" db="EMBL/GenBank/DDBJ databases">
        <title>Genomic Encyclopedia of Type Strains, Phase III (KMG-III): the genomes of soil and plant-associated and newly described type strains.</title>
        <authorList>
            <person name="Whitman W."/>
        </authorList>
    </citation>
    <scope>NUCLEOTIDE SEQUENCE [LARGE SCALE GENOMIC DNA]</scope>
    <source>
        <strain evidence="9 10">CECT 8840</strain>
    </source>
</reference>
<sequence length="872" mass="90692">MSALLAALRISRRDMWRAKARSALIVVMIGLPVLAVTAALTHFATRDLTFEERVPMRLGAADARVADTRESVPIRQDVTGGNWEPRSDKPLEPRSRERIQALLGQGARVIPFRSTSDDYSAGGRYTGINVVELDLRDPMTKGMFPLLQGRYPQSADEVVVTASRKVSVGTTIRYTRRGVPKHVVGRVVDQQTEYGGSLIGPPGSLFPAPSGDSHTWDTWLADLPSPPTWTETLRLNQAGLAVTSPAVLADPPPVGDGPGQALDDHMRSAWTVSGMVAAVSGIALAVIEVVLLAGPAFAVGIRRRRRELALLSAQGASARHLKLVVLADGLTLGLVAAVLGSVLGVGVARVAAAVIGIWPDGELGPFEVPVGQIALVAALGLVSGVVAAVVPAVQAARTDAATVLAGRRPTARDRAGRPLAGLLLLVAGTATMLYGTVSIEAPIYLGGTLGLLGLVMVTPWLVRRIGGLAGGLPLPLRLAARDASRNRGRTAPAVVAVLAAAAVFGTVAVGVTSSAATAARGPWPYYPQGTTMVWGDEVPKETWDRIRSLLTEAFPGTTPIETYQALDGEGRALDFGMERRLCKNCFLRSGPLRALPVGGPDLLRLLLGRTDRVAEAALAEGKAVIFDPGAVGNGEVRLNVTAFGAGGDEDPTVTMPAVGITVQGPAPVLGVAPVAAVTGAGYVPGPSGFVIRQDGARLDPERARRLRESVRALAPDAGVEDTENVESDRFDFTLWVMGALASLVVLGGTLAAAGLAAADARPDLDTLSAVGARPRTRRTVAAGQAVFVAGLGVPLGLLIGLLPGFAMSSQTALQRDAHPEAGFNGVAYPAPGMVFSVPWLTLVAVGVGLPLLAGLIALVFARTRVTMTRRLG</sequence>
<comment type="caution">
    <text evidence="9">The sequence shown here is derived from an EMBL/GenBank/DDBJ whole genome shotgun (WGS) entry which is preliminary data.</text>
</comment>
<keyword evidence="4 7" id="KW-1133">Transmembrane helix</keyword>
<keyword evidence="10" id="KW-1185">Reference proteome</keyword>
<feature type="transmembrane region" description="Helical" evidence="7">
    <location>
        <begin position="275"/>
        <end position="301"/>
    </location>
</feature>
<feature type="transmembrane region" description="Helical" evidence="7">
    <location>
        <begin position="491"/>
        <end position="511"/>
    </location>
</feature>
<feature type="domain" description="ABC3 transporter permease C-terminal" evidence="8">
    <location>
        <begin position="285"/>
        <end position="398"/>
    </location>
</feature>
<feature type="transmembrane region" description="Helical" evidence="7">
    <location>
        <begin position="779"/>
        <end position="802"/>
    </location>
</feature>
<dbReference type="EMBL" id="JACHJP010000007">
    <property type="protein sequence ID" value="MBB4918641.1"/>
    <property type="molecule type" value="Genomic_DNA"/>
</dbReference>
<dbReference type="InterPro" id="IPR050250">
    <property type="entry name" value="Macrolide_Exporter_MacB"/>
</dbReference>
<evidence type="ECO:0000313" key="9">
    <source>
        <dbReference type="EMBL" id="MBB4918641.1"/>
    </source>
</evidence>
<protein>
    <submittedName>
        <fullName evidence="9">Putative ABC transport system permease protein</fullName>
    </submittedName>
</protein>
<evidence type="ECO:0000256" key="1">
    <source>
        <dbReference type="ARBA" id="ARBA00004651"/>
    </source>
</evidence>
<feature type="transmembrane region" description="Helical" evidence="7">
    <location>
        <begin position="370"/>
        <end position="396"/>
    </location>
</feature>
<keyword evidence="3 7" id="KW-0812">Transmembrane</keyword>
<dbReference type="PANTHER" id="PTHR30572">
    <property type="entry name" value="MEMBRANE COMPONENT OF TRANSPORTER-RELATED"/>
    <property type="match status" value="1"/>
</dbReference>
<evidence type="ECO:0000313" key="10">
    <source>
        <dbReference type="Proteomes" id="UP000552644"/>
    </source>
</evidence>
<organism evidence="9 10">
    <name type="scientific">Streptosporangium saharense</name>
    <dbReference type="NCBI Taxonomy" id="1706840"/>
    <lineage>
        <taxon>Bacteria</taxon>
        <taxon>Bacillati</taxon>
        <taxon>Actinomycetota</taxon>
        <taxon>Actinomycetes</taxon>
        <taxon>Streptosporangiales</taxon>
        <taxon>Streptosporangiaceae</taxon>
        <taxon>Streptosporangium</taxon>
    </lineage>
</organism>
<keyword evidence="2" id="KW-1003">Cell membrane</keyword>
<dbReference type="GO" id="GO:0005886">
    <property type="term" value="C:plasma membrane"/>
    <property type="evidence" value="ECO:0007669"/>
    <property type="project" value="UniProtKB-SubCell"/>
</dbReference>